<evidence type="ECO:0000313" key="6">
    <source>
        <dbReference type="EMBL" id="KAJ1910583.1"/>
    </source>
</evidence>
<feature type="transmembrane region" description="Helical" evidence="5">
    <location>
        <begin position="52"/>
        <end position="68"/>
    </location>
</feature>
<dbReference type="GO" id="GO:0032588">
    <property type="term" value="C:trans-Golgi network membrane"/>
    <property type="evidence" value="ECO:0007669"/>
    <property type="project" value="TreeGrafter"/>
</dbReference>
<evidence type="ECO:0008006" key="8">
    <source>
        <dbReference type="Google" id="ProtNLM"/>
    </source>
</evidence>
<keyword evidence="2 5" id="KW-0812">Transmembrane</keyword>
<proteinExistence type="predicted"/>
<evidence type="ECO:0000256" key="3">
    <source>
        <dbReference type="ARBA" id="ARBA00022989"/>
    </source>
</evidence>
<dbReference type="InterPro" id="IPR001129">
    <property type="entry name" value="Membr-assoc_MAPEG"/>
</dbReference>
<dbReference type="PANTHER" id="PTHR31004">
    <property type="entry name" value="TRANSMEMBRANE PROTEIN 79"/>
    <property type="match status" value="1"/>
</dbReference>
<dbReference type="OrthoDB" id="8887147at2759"/>
<feature type="transmembrane region" description="Helical" evidence="5">
    <location>
        <begin position="187"/>
        <end position="210"/>
    </location>
</feature>
<evidence type="ECO:0000256" key="2">
    <source>
        <dbReference type="ARBA" id="ARBA00022692"/>
    </source>
</evidence>
<feature type="transmembrane region" description="Helical" evidence="5">
    <location>
        <begin position="88"/>
        <end position="108"/>
    </location>
</feature>
<gene>
    <name evidence="6" type="ORF">H4219_006175</name>
</gene>
<accession>A0A9W8DI93</accession>
<dbReference type="Pfam" id="PF01124">
    <property type="entry name" value="MAPEG"/>
    <property type="match status" value="1"/>
</dbReference>
<comment type="subcellular location">
    <subcellularLocation>
        <location evidence="1">Membrane</location>
    </subcellularLocation>
</comment>
<dbReference type="AlphaFoldDB" id="A0A9W8DI93"/>
<feature type="transmembrane region" description="Helical" evidence="5">
    <location>
        <begin position="160"/>
        <end position="181"/>
    </location>
</feature>
<organism evidence="6 7">
    <name type="scientific">Mycoemilia scoparia</name>
    <dbReference type="NCBI Taxonomy" id="417184"/>
    <lineage>
        <taxon>Eukaryota</taxon>
        <taxon>Fungi</taxon>
        <taxon>Fungi incertae sedis</taxon>
        <taxon>Zoopagomycota</taxon>
        <taxon>Kickxellomycotina</taxon>
        <taxon>Kickxellomycetes</taxon>
        <taxon>Kickxellales</taxon>
        <taxon>Kickxellaceae</taxon>
        <taxon>Mycoemilia</taxon>
    </lineage>
</organism>
<keyword evidence="7" id="KW-1185">Reference proteome</keyword>
<comment type="caution">
    <text evidence="6">The sequence shown here is derived from an EMBL/GenBank/DDBJ whole genome shotgun (WGS) entry which is preliminary data.</text>
</comment>
<dbReference type="InterPro" id="IPR023352">
    <property type="entry name" value="MAPEG-like_dom_sf"/>
</dbReference>
<evidence type="ECO:0000256" key="5">
    <source>
        <dbReference type="SAM" id="Phobius"/>
    </source>
</evidence>
<protein>
    <recommendedName>
        <fullName evidence="8">MAPEG family protein</fullName>
    </recommendedName>
</protein>
<sequence length="218" mass="23710">MTDSNNLTESTTVPIIPHTREDVNLLGSQRNIAENTPPGPEIMSIVSCHGKTAVATIIGGGLALYYLVLPKGNQFAGRTDGLACAARFLSFSVLPLLVSIVSVVKYRLKHSLDYNPSSAEYSTSDGLRLRAQYLQNTTEQFIVHAIASLSLSTIVSDSRLLVCLTISFLLGRVAFIIGYSAHPAKRAFGFILTFYPSLFAIVYVVSFTIFDTIKNSLN</sequence>
<reference evidence="6" key="1">
    <citation type="submission" date="2022-07" db="EMBL/GenBank/DDBJ databases">
        <title>Phylogenomic reconstructions and comparative analyses of Kickxellomycotina fungi.</title>
        <authorList>
            <person name="Reynolds N.K."/>
            <person name="Stajich J.E."/>
            <person name="Barry K."/>
            <person name="Grigoriev I.V."/>
            <person name="Crous P."/>
            <person name="Smith M.E."/>
        </authorList>
    </citation>
    <scope>NUCLEOTIDE SEQUENCE</scope>
    <source>
        <strain evidence="6">NBRC 100468</strain>
    </source>
</reference>
<dbReference type="PANTHER" id="PTHR31004:SF1">
    <property type="entry name" value="TRANSMEMBRANE PROTEIN 79"/>
    <property type="match status" value="1"/>
</dbReference>
<dbReference type="Proteomes" id="UP001150538">
    <property type="component" value="Unassembled WGS sequence"/>
</dbReference>
<evidence type="ECO:0000313" key="7">
    <source>
        <dbReference type="Proteomes" id="UP001150538"/>
    </source>
</evidence>
<evidence type="ECO:0000256" key="4">
    <source>
        <dbReference type="ARBA" id="ARBA00023136"/>
    </source>
</evidence>
<name>A0A9W8DI93_9FUNG</name>
<evidence type="ECO:0000256" key="1">
    <source>
        <dbReference type="ARBA" id="ARBA00004370"/>
    </source>
</evidence>
<dbReference type="SUPFAM" id="SSF161084">
    <property type="entry name" value="MAPEG domain-like"/>
    <property type="match status" value="1"/>
</dbReference>
<dbReference type="EMBL" id="JANBPU010000556">
    <property type="protein sequence ID" value="KAJ1910583.1"/>
    <property type="molecule type" value="Genomic_DNA"/>
</dbReference>
<dbReference type="GO" id="GO:0045055">
    <property type="term" value="P:regulated exocytosis"/>
    <property type="evidence" value="ECO:0007669"/>
    <property type="project" value="TreeGrafter"/>
</dbReference>
<keyword evidence="4 5" id="KW-0472">Membrane</keyword>
<keyword evidence="3 5" id="KW-1133">Transmembrane helix</keyword>
<dbReference type="Gene3D" id="1.20.120.550">
    <property type="entry name" value="Membrane associated eicosanoid/glutathione metabolism-like domain"/>
    <property type="match status" value="1"/>
</dbReference>